<dbReference type="GO" id="GO:0005654">
    <property type="term" value="C:nucleoplasm"/>
    <property type="evidence" value="ECO:0007669"/>
    <property type="project" value="TreeGrafter"/>
</dbReference>
<reference evidence="8 9" key="1">
    <citation type="submission" date="2024-01" db="EMBL/GenBank/DDBJ databases">
        <title>The complete chloroplast genome sequence of Lithospermum erythrorhizon: insights into the phylogenetic relationship among Boraginaceae species and the maternal lineages of purple gromwells.</title>
        <authorList>
            <person name="Okada T."/>
            <person name="Watanabe K."/>
        </authorList>
    </citation>
    <scope>NUCLEOTIDE SEQUENCE [LARGE SCALE GENOMIC DNA]</scope>
</reference>
<accession>A0AAV3P5G1</accession>
<proteinExistence type="predicted"/>
<dbReference type="GO" id="GO:0006397">
    <property type="term" value="P:mRNA processing"/>
    <property type="evidence" value="ECO:0007669"/>
    <property type="project" value="UniProtKB-KW"/>
</dbReference>
<evidence type="ECO:0000313" key="8">
    <source>
        <dbReference type="EMBL" id="GAA0145233.1"/>
    </source>
</evidence>
<dbReference type="GO" id="GO:0003723">
    <property type="term" value="F:RNA binding"/>
    <property type="evidence" value="ECO:0007669"/>
    <property type="project" value="InterPro"/>
</dbReference>
<feature type="compositionally biased region" description="Basic and acidic residues" evidence="5">
    <location>
        <begin position="284"/>
        <end position="298"/>
    </location>
</feature>
<evidence type="ECO:0000259" key="6">
    <source>
        <dbReference type="PROSITE" id="PS50128"/>
    </source>
</evidence>
<evidence type="ECO:0000256" key="4">
    <source>
        <dbReference type="ARBA" id="ARBA00023242"/>
    </source>
</evidence>
<feature type="compositionally biased region" description="Polar residues" evidence="5">
    <location>
        <begin position="205"/>
        <end position="234"/>
    </location>
</feature>
<dbReference type="SMART" id="SM00648">
    <property type="entry name" value="SWAP"/>
    <property type="match status" value="1"/>
</dbReference>
<feature type="region of interest" description="Disordered" evidence="5">
    <location>
        <begin position="197"/>
        <end position="270"/>
    </location>
</feature>
<feature type="domain" description="G-patch" evidence="7">
    <location>
        <begin position="353"/>
        <end position="400"/>
    </location>
</feature>
<comment type="subcellular location">
    <subcellularLocation>
        <location evidence="1">Nucleus</location>
    </subcellularLocation>
</comment>
<keyword evidence="3" id="KW-0508">mRNA splicing</keyword>
<feature type="compositionally biased region" description="Low complexity" evidence="5">
    <location>
        <begin position="249"/>
        <end position="261"/>
    </location>
</feature>
<dbReference type="AlphaFoldDB" id="A0AAV3P5G1"/>
<dbReference type="PANTHER" id="PTHR23340">
    <property type="entry name" value="ARGININE/SERINE RICH SPLICING FACTOR SF4/14"/>
    <property type="match status" value="1"/>
</dbReference>
<name>A0AAV3P5G1_LITER</name>
<evidence type="ECO:0000313" key="9">
    <source>
        <dbReference type="Proteomes" id="UP001454036"/>
    </source>
</evidence>
<feature type="region of interest" description="Disordered" evidence="5">
    <location>
        <begin position="284"/>
        <end position="321"/>
    </location>
</feature>
<keyword evidence="2" id="KW-0507">mRNA processing</keyword>
<dbReference type="Pfam" id="PF01585">
    <property type="entry name" value="G-patch"/>
    <property type="match status" value="1"/>
</dbReference>
<feature type="region of interest" description="Disordered" evidence="5">
    <location>
        <begin position="85"/>
        <end position="116"/>
    </location>
</feature>
<dbReference type="SUPFAM" id="SSF109905">
    <property type="entry name" value="Surp module (SWAP domain)"/>
    <property type="match status" value="1"/>
</dbReference>
<evidence type="ECO:0000256" key="3">
    <source>
        <dbReference type="ARBA" id="ARBA00023187"/>
    </source>
</evidence>
<dbReference type="Proteomes" id="UP001454036">
    <property type="component" value="Unassembled WGS sequence"/>
</dbReference>
<feature type="compositionally biased region" description="Polar residues" evidence="5">
    <location>
        <begin position="22"/>
        <end position="47"/>
    </location>
</feature>
<keyword evidence="9" id="KW-1185">Reference proteome</keyword>
<dbReference type="EMBL" id="BAABME010000752">
    <property type="protein sequence ID" value="GAA0145233.1"/>
    <property type="molecule type" value="Genomic_DNA"/>
</dbReference>
<dbReference type="PANTHER" id="PTHR23340:SF0">
    <property type="entry name" value="SURP AND G-PATCH DOMAIN-CONTAINING PROTEIN 1 ISOFORM X1"/>
    <property type="match status" value="1"/>
</dbReference>
<dbReference type="InterPro" id="IPR035967">
    <property type="entry name" value="SWAP/Surp_sf"/>
</dbReference>
<keyword evidence="4" id="KW-0539">Nucleus</keyword>
<dbReference type="PROSITE" id="PS50128">
    <property type="entry name" value="SURP"/>
    <property type="match status" value="1"/>
</dbReference>
<comment type="caution">
    <text evidence="8">The sequence shown here is derived from an EMBL/GenBank/DDBJ whole genome shotgun (WGS) entry which is preliminary data.</text>
</comment>
<organism evidence="8 9">
    <name type="scientific">Lithospermum erythrorhizon</name>
    <name type="common">Purple gromwell</name>
    <name type="synonym">Lithospermum officinale var. erythrorhizon</name>
    <dbReference type="NCBI Taxonomy" id="34254"/>
    <lineage>
        <taxon>Eukaryota</taxon>
        <taxon>Viridiplantae</taxon>
        <taxon>Streptophyta</taxon>
        <taxon>Embryophyta</taxon>
        <taxon>Tracheophyta</taxon>
        <taxon>Spermatophyta</taxon>
        <taxon>Magnoliopsida</taxon>
        <taxon>eudicotyledons</taxon>
        <taxon>Gunneridae</taxon>
        <taxon>Pentapetalae</taxon>
        <taxon>asterids</taxon>
        <taxon>lamiids</taxon>
        <taxon>Boraginales</taxon>
        <taxon>Boraginaceae</taxon>
        <taxon>Boraginoideae</taxon>
        <taxon>Lithospermeae</taxon>
        <taxon>Lithospermum</taxon>
    </lineage>
</organism>
<dbReference type="PROSITE" id="PS50174">
    <property type="entry name" value="G_PATCH"/>
    <property type="match status" value="1"/>
</dbReference>
<dbReference type="SMART" id="SM00443">
    <property type="entry name" value="G_patch"/>
    <property type="match status" value="1"/>
</dbReference>
<protein>
    <submittedName>
        <fullName evidence="8">RNA splicing factor</fullName>
    </submittedName>
</protein>
<dbReference type="Gene3D" id="1.10.10.790">
    <property type="entry name" value="Surp module"/>
    <property type="match status" value="1"/>
</dbReference>
<evidence type="ECO:0000256" key="5">
    <source>
        <dbReference type="SAM" id="MobiDB-lite"/>
    </source>
</evidence>
<gene>
    <name evidence="8" type="ORF">LIER_05476</name>
</gene>
<dbReference type="InterPro" id="IPR000467">
    <property type="entry name" value="G_patch_dom"/>
</dbReference>
<dbReference type="InterPro" id="IPR000061">
    <property type="entry name" value="Surp"/>
</dbReference>
<dbReference type="Pfam" id="PF01805">
    <property type="entry name" value="Surp"/>
    <property type="match status" value="1"/>
</dbReference>
<dbReference type="GO" id="GO:0008380">
    <property type="term" value="P:RNA splicing"/>
    <property type="evidence" value="ECO:0007669"/>
    <property type="project" value="UniProtKB-KW"/>
</dbReference>
<feature type="region of interest" description="Disordered" evidence="5">
    <location>
        <begin position="1"/>
        <end position="47"/>
    </location>
</feature>
<dbReference type="InterPro" id="IPR040169">
    <property type="entry name" value="SUGP1/2"/>
</dbReference>
<evidence type="ECO:0000256" key="2">
    <source>
        <dbReference type="ARBA" id="ARBA00022664"/>
    </source>
</evidence>
<feature type="domain" description="SURP motif" evidence="6">
    <location>
        <begin position="145"/>
        <end position="188"/>
    </location>
</feature>
<sequence>MEKKTDPSLFVNDGSFMERFKQIQQQEGTPRQENKSAQNVSGTSTPKVVISKTNVAFKVNDSRKTTPASSGGKLAFSLKQKSKLVAPPVKLGDDEDEDEAVNETPSMPSAALKRQKLGNSNASEQLLRQSDVAPTFPSDPTVKIVADKLASFVAKNGRQFENITRQKNPGDSPFKFLFDKSCSDYKYYEYQLREEEKALSRTRDLQNPQGDLTTPANKTSSSQRAFQHSGNYQIPASALYEASENTRASGSSSQPSVEGSGEYTAPQGSDPLAMMEYYMKKAAAEEKFRPPKSSKDEMPPPASLHQDSAPGKRGHHMGDYIPPEELEKFLATCSDAATRKAAREANERNRIQADNVGHRLLQKMGWKEGEGLGSSRSGIADPIMAGDVKKDHLGVGAHQPGEVTPEDDIYEQYKKRMMLGYKHRPNPLGNPRKSYY</sequence>
<evidence type="ECO:0000259" key="7">
    <source>
        <dbReference type="PROSITE" id="PS50174"/>
    </source>
</evidence>
<evidence type="ECO:0000256" key="1">
    <source>
        <dbReference type="ARBA" id="ARBA00004123"/>
    </source>
</evidence>